<dbReference type="Proteomes" id="UP001215280">
    <property type="component" value="Unassembled WGS sequence"/>
</dbReference>
<organism evidence="2 3">
    <name type="scientific">Mycena maculata</name>
    <dbReference type="NCBI Taxonomy" id="230809"/>
    <lineage>
        <taxon>Eukaryota</taxon>
        <taxon>Fungi</taxon>
        <taxon>Dikarya</taxon>
        <taxon>Basidiomycota</taxon>
        <taxon>Agaricomycotina</taxon>
        <taxon>Agaricomycetes</taxon>
        <taxon>Agaricomycetidae</taxon>
        <taxon>Agaricales</taxon>
        <taxon>Marasmiineae</taxon>
        <taxon>Mycenaceae</taxon>
        <taxon>Mycena</taxon>
    </lineage>
</organism>
<protein>
    <submittedName>
        <fullName evidence="2">Uncharacterized protein</fullName>
    </submittedName>
</protein>
<comment type="caution">
    <text evidence="2">The sequence shown here is derived from an EMBL/GenBank/DDBJ whole genome shotgun (WGS) entry which is preliminary data.</text>
</comment>
<keyword evidence="3" id="KW-1185">Reference proteome</keyword>
<name>A0AAD7HJG0_9AGAR</name>
<evidence type="ECO:0000313" key="2">
    <source>
        <dbReference type="EMBL" id="KAJ7721436.1"/>
    </source>
</evidence>
<dbReference type="AlphaFoldDB" id="A0AAD7HJG0"/>
<dbReference type="EMBL" id="JARJLG010000268">
    <property type="protein sequence ID" value="KAJ7721436.1"/>
    <property type="molecule type" value="Genomic_DNA"/>
</dbReference>
<accession>A0AAD7HJG0</accession>
<sequence length="122" mass="13805">MHSRKAEEHEREEAERLRCETEEREADGHHGEEEANEVLPAPKKKRRKRKADTQLVPEDGVAAGRPSRTRKTPQEATQERAAKLVTAVRGAGKPRYEYVVRSPIKGTGGSTTRYEICRVLIC</sequence>
<gene>
    <name evidence="2" type="ORF">DFH07DRAFT_972279</name>
</gene>
<proteinExistence type="predicted"/>
<reference evidence="2" key="1">
    <citation type="submission" date="2023-03" db="EMBL/GenBank/DDBJ databases">
        <title>Massive genome expansion in bonnet fungi (Mycena s.s.) driven by repeated elements and novel gene families across ecological guilds.</title>
        <authorList>
            <consortium name="Lawrence Berkeley National Laboratory"/>
            <person name="Harder C.B."/>
            <person name="Miyauchi S."/>
            <person name="Viragh M."/>
            <person name="Kuo A."/>
            <person name="Thoen E."/>
            <person name="Andreopoulos B."/>
            <person name="Lu D."/>
            <person name="Skrede I."/>
            <person name="Drula E."/>
            <person name="Henrissat B."/>
            <person name="Morin E."/>
            <person name="Kohler A."/>
            <person name="Barry K."/>
            <person name="LaButti K."/>
            <person name="Morin E."/>
            <person name="Salamov A."/>
            <person name="Lipzen A."/>
            <person name="Mereny Z."/>
            <person name="Hegedus B."/>
            <person name="Baldrian P."/>
            <person name="Stursova M."/>
            <person name="Weitz H."/>
            <person name="Taylor A."/>
            <person name="Grigoriev I.V."/>
            <person name="Nagy L.G."/>
            <person name="Martin F."/>
            <person name="Kauserud H."/>
        </authorList>
    </citation>
    <scope>NUCLEOTIDE SEQUENCE</scope>
    <source>
        <strain evidence="2">CBHHK188m</strain>
    </source>
</reference>
<feature type="region of interest" description="Disordered" evidence="1">
    <location>
        <begin position="1"/>
        <end position="79"/>
    </location>
</feature>
<evidence type="ECO:0000313" key="3">
    <source>
        <dbReference type="Proteomes" id="UP001215280"/>
    </source>
</evidence>
<evidence type="ECO:0000256" key="1">
    <source>
        <dbReference type="SAM" id="MobiDB-lite"/>
    </source>
</evidence>
<feature type="compositionally biased region" description="Basic and acidic residues" evidence="1">
    <location>
        <begin position="1"/>
        <end position="33"/>
    </location>
</feature>